<dbReference type="SUPFAM" id="SSF103473">
    <property type="entry name" value="MFS general substrate transporter"/>
    <property type="match status" value="1"/>
</dbReference>
<dbReference type="InterPro" id="IPR011701">
    <property type="entry name" value="MFS"/>
</dbReference>
<comment type="similarity">
    <text evidence="2">Belongs to the major facilitator superfamily. Monocarboxylate porter (TC 2.A.1.13) family.</text>
</comment>
<dbReference type="EMBL" id="KL660825">
    <property type="protein sequence ID" value="KFA61894.1"/>
    <property type="molecule type" value="Genomic_DNA"/>
</dbReference>
<feature type="transmembrane region" description="Helical" evidence="3">
    <location>
        <begin position="279"/>
        <end position="297"/>
    </location>
</feature>
<dbReference type="OMA" id="CWIVIFI"/>
<keyword evidence="5" id="KW-1185">Reference proteome</keyword>
<dbReference type="AlphaFoldDB" id="A0A084QD59"/>
<feature type="transmembrane region" description="Helical" evidence="3">
    <location>
        <begin position="339"/>
        <end position="359"/>
    </location>
</feature>
<sequence length="401" mass="43620">MDLQPPPNGGSKAWMQVFMCWIVIFISWGYVNAYGTFQAYYITTLPQSQSTISWIGSIQVFLCYFTGAFSGRLLDAGYFPHTLVAGSLLQLLGIFLTSVATQYWQLLLTQGILTGLGGGVLLTPAVTVVLTYFSTRRAIALGIVTTGNSLGGMIYPIITRELLPTLGFAWTMRLIGFIHLACFGVVIAFMRSRLPPRQTGPLIDWTAFRESVFVSYVAGLFCFQWATYYTIYYIGSFGIQVLGMPYTEAAYLVTIINGAGVPARFIIPMLADKYGPLNLLVPTGYGLSVIAFCWLAASDRVGLYAWTAFYGLLSGGFQSLMPTGVASITKRLDHLGTRLGMCFMVMSFAATGPPIGGAIQSAEGGGYRAAQIWAALSTVMCAVLLTLARIRKTGWALEEKC</sequence>
<dbReference type="OrthoDB" id="6499973at2759"/>
<dbReference type="Proteomes" id="UP000028524">
    <property type="component" value="Unassembled WGS sequence"/>
</dbReference>
<keyword evidence="3" id="KW-0812">Transmembrane</keyword>
<gene>
    <name evidence="4" type="ORF">S40285_06578</name>
</gene>
<evidence type="ECO:0000313" key="5">
    <source>
        <dbReference type="Proteomes" id="UP000028524"/>
    </source>
</evidence>
<dbReference type="InParanoid" id="A0A084QD59"/>
<organism evidence="4 5">
    <name type="scientific">Stachybotrys chlorohalonatus (strain IBT 40285)</name>
    <dbReference type="NCBI Taxonomy" id="1283841"/>
    <lineage>
        <taxon>Eukaryota</taxon>
        <taxon>Fungi</taxon>
        <taxon>Dikarya</taxon>
        <taxon>Ascomycota</taxon>
        <taxon>Pezizomycotina</taxon>
        <taxon>Sordariomycetes</taxon>
        <taxon>Hypocreomycetidae</taxon>
        <taxon>Hypocreales</taxon>
        <taxon>Stachybotryaceae</taxon>
        <taxon>Stachybotrys</taxon>
    </lineage>
</organism>
<evidence type="ECO:0000256" key="3">
    <source>
        <dbReference type="SAM" id="Phobius"/>
    </source>
</evidence>
<evidence type="ECO:0008006" key="6">
    <source>
        <dbReference type="Google" id="ProtNLM"/>
    </source>
</evidence>
<evidence type="ECO:0000256" key="1">
    <source>
        <dbReference type="ARBA" id="ARBA00004141"/>
    </source>
</evidence>
<dbReference type="PANTHER" id="PTHR11360">
    <property type="entry name" value="MONOCARBOXYLATE TRANSPORTER"/>
    <property type="match status" value="1"/>
</dbReference>
<feature type="transmembrane region" description="Helical" evidence="3">
    <location>
        <begin position="371"/>
        <end position="390"/>
    </location>
</feature>
<name>A0A084QD59_STAC4</name>
<feature type="transmembrane region" description="Helical" evidence="3">
    <location>
        <begin position="303"/>
        <end position="327"/>
    </location>
</feature>
<dbReference type="InterPro" id="IPR050327">
    <property type="entry name" value="Proton-linked_MCT"/>
</dbReference>
<reference evidence="4 5" key="1">
    <citation type="journal article" date="2014" name="BMC Genomics">
        <title>Comparative genome sequencing reveals chemotype-specific gene clusters in the toxigenic black mold Stachybotrys.</title>
        <authorList>
            <person name="Semeiks J."/>
            <person name="Borek D."/>
            <person name="Otwinowski Z."/>
            <person name="Grishin N.V."/>
        </authorList>
    </citation>
    <scope>NUCLEOTIDE SEQUENCE [LARGE SCALE GENOMIC DNA]</scope>
    <source>
        <strain evidence="4 5">IBT 40285</strain>
    </source>
</reference>
<dbReference type="InterPro" id="IPR036259">
    <property type="entry name" value="MFS_trans_sf"/>
</dbReference>
<protein>
    <recommendedName>
        <fullName evidence="6">Major facilitator superfamily (MFS) profile domain-containing protein</fullName>
    </recommendedName>
</protein>
<dbReference type="Pfam" id="PF07690">
    <property type="entry name" value="MFS_1"/>
    <property type="match status" value="1"/>
</dbReference>
<evidence type="ECO:0000313" key="4">
    <source>
        <dbReference type="EMBL" id="KFA61894.1"/>
    </source>
</evidence>
<accession>A0A084QD59</accession>
<dbReference type="GO" id="GO:0016020">
    <property type="term" value="C:membrane"/>
    <property type="evidence" value="ECO:0007669"/>
    <property type="project" value="UniProtKB-SubCell"/>
</dbReference>
<dbReference type="PANTHER" id="PTHR11360:SF130">
    <property type="entry name" value="MAJOR FACILITATOR SUPERFAMILY (MFS) PROFILE DOMAIN-CONTAINING PROTEIN-RELATED"/>
    <property type="match status" value="1"/>
</dbReference>
<feature type="transmembrane region" description="Helical" evidence="3">
    <location>
        <begin position="249"/>
        <end position="267"/>
    </location>
</feature>
<proteinExistence type="inferred from homology"/>
<dbReference type="HOGENOM" id="CLU_001265_1_1_1"/>
<feature type="transmembrane region" description="Helical" evidence="3">
    <location>
        <begin position="139"/>
        <end position="158"/>
    </location>
</feature>
<dbReference type="Gene3D" id="1.20.1250.20">
    <property type="entry name" value="MFS general substrate transporter like domains"/>
    <property type="match status" value="2"/>
</dbReference>
<comment type="subcellular location">
    <subcellularLocation>
        <location evidence="1">Membrane</location>
        <topology evidence="1">Multi-pass membrane protein</topology>
    </subcellularLocation>
</comment>
<feature type="transmembrane region" description="Helical" evidence="3">
    <location>
        <begin position="170"/>
        <end position="190"/>
    </location>
</feature>
<evidence type="ECO:0000256" key="2">
    <source>
        <dbReference type="ARBA" id="ARBA00006727"/>
    </source>
</evidence>
<keyword evidence="3" id="KW-1133">Transmembrane helix</keyword>
<feature type="transmembrane region" description="Helical" evidence="3">
    <location>
        <begin position="12"/>
        <end position="31"/>
    </location>
</feature>
<feature type="transmembrane region" description="Helical" evidence="3">
    <location>
        <begin position="83"/>
        <end position="105"/>
    </location>
</feature>
<feature type="transmembrane region" description="Helical" evidence="3">
    <location>
        <begin position="51"/>
        <end position="71"/>
    </location>
</feature>
<feature type="transmembrane region" description="Helical" evidence="3">
    <location>
        <begin position="211"/>
        <end position="229"/>
    </location>
</feature>
<dbReference type="GO" id="GO:0022857">
    <property type="term" value="F:transmembrane transporter activity"/>
    <property type="evidence" value="ECO:0007669"/>
    <property type="project" value="InterPro"/>
</dbReference>
<keyword evidence="3" id="KW-0472">Membrane</keyword>
<feature type="transmembrane region" description="Helical" evidence="3">
    <location>
        <begin position="111"/>
        <end position="132"/>
    </location>
</feature>